<name>A0A199UBL0_MANES</name>
<dbReference type="AlphaFoldDB" id="A0A199UBL0"/>
<reference evidence="1" key="1">
    <citation type="submission" date="2016-02" db="EMBL/GenBank/DDBJ databases">
        <title>WGS assembly of Manihot esculenta.</title>
        <authorList>
            <person name="Bredeson J.V."/>
            <person name="Prochnik S.E."/>
            <person name="Lyons J.B."/>
            <person name="Schmutz J."/>
            <person name="Grimwood J."/>
            <person name="Vrebalov J."/>
            <person name="Bart R.S."/>
            <person name="Amuge T."/>
            <person name="Ferguson M.E."/>
            <person name="Green R."/>
            <person name="Putnam N."/>
            <person name="Stites J."/>
            <person name="Rounsley S."/>
            <person name="Rokhsar D.S."/>
        </authorList>
    </citation>
    <scope>NUCLEOTIDE SEQUENCE [LARGE SCALE GENOMIC DNA]</scope>
    <source>
        <tissue evidence="1">Leaf</tissue>
    </source>
</reference>
<sequence>MIIEGLNFGSVPFNPPKQMPKGNPVVSYPAGTVIPGYPPIAKTVEILELLSIS</sequence>
<accession>A0A199UBL0</accession>
<proteinExistence type="predicted"/>
<gene>
    <name evidence="1" type="ORF">MANES_S036000</name>
</gene>
<dbReference type="EMBL" id="KV450546">
    <property type="protein sequence ID" value="OAY22027.1"/>
    <property type="molecule type" value="Genomic_DNA"/>
</dbReference>
<protein>
    <submittedName>
        <fullName evidence="1">Uncharacterized protein</fullName>
    </submittedName>
</protein>
<evidence type="ECO:0000313" key="1">
    <source>
        <dbReference type="EMBL" id="OAY22027.1"/>
    </source>
</evidence>
<organism evidence="1">
    <name type="scientific">Manihot esculenta</name>
    <name type="common">Cassava</name>
    <name type="synonym">Jatropha manihot</name>
    <dbReference type="NCBI Taxonomy" id="3983"/>
    <lineage>
        <taxon>Eukaryota</taxon>
        <taxon>Viridiplantae</taxon>
        <taxon>Streptophyta</taxon>
        <taxon>Embryophyta</taxon>
        <taxon>Tracheophyta</taxon>
        <taxon>Spermatophyta</taxon>
        <taxon>Magnoliopsida</taxon>
        <taxon>eudicotyledons</taxon>
        <taxon>Gunneridae</taxon>
        <taxon>Pentapetalae</taxon>
        <taxon>rosids</taxon>
        <taxon>fabids</taxon>
        <taxon>Malpighiales</taxon>
        <taxon>Euphorbiaceae</taxon>
        <taxon>Crotonoideae</taxon>
        <taxon>Manihoteae</taxon>
        <taxon>Manihot</taxon>
    </lineage>
</organism>